<evidence type="ECO:0000313" key="2">
    <source>
        <dbReference type="Proteomes" id="UP001152531"/>
    </source>
</evidence>
<dbReference type="EMBL" id="CALSDN010000005">
    <property type="protein sequence ID" value="CAH6721129.1"/>
    <property type="molecule type" value="Genomic_DNA"/>
</dbReference>
<name>A0ACA9Y7Z0_9ASCO</name>
<proteinExistence type="predicted"/>
<gene>
    <name evidence="1" type="ORF">CLIB1444_05S04214</name>
</gene>
<accession>A0ACA9Y7Z0</accession>
<sequence length="931" mass="106441">MKGLTQFIVDIRNTHDQQEEKKRINVEVNNIQLKFNSGLNDYQRRKYISKIVYIYLLGYDHLIEFGTKECLQLLMNNKVPEKQLGYLYLSVMIQNKGDNEQYVNEIFGLTFNQLKNDLNNKNEDINTIAIQFISNNLILDYKFQQGSPNSNDFIELIETLYSMVISPVNSILIKKKAIVGLKNLILMYPQILDDNNWIPRLLNLIDNNQDLSIILNSTKLIEILITLKPNYIYSIIPSITKNLNDLIIENTCPKEFYYYLIPSPWLIIKLFKLLEHCFLLSNNQLMIDDANLNNLRQIVAKTIQMSSKPIKGLPNRNSQNSILFQAVSIAVFLQASDEAITGAINALIDLLVTHDTNTRYLSLDVLIKLIGRSNNSSSSNNSSNLIYSNLKTILGLLNDRDISIKRKTLDLIYIITNEENYQNIINKLIDYYPQCDIQLKSELSIKIAVLSENFAQDSNWYVNIMIKLISIPTTNEILNNEIWERICQILINNHDLHKSTTKLIISKLAKLIKGGEAISNNLIKLSSFIIGEFGPLVKEDYSPASQFNLLFECYSKVNLISRSMILSSFMKMLVNYPDEDFVPNIVDLFELELYSLDLEIQTRANEYLKLFTTNNLHLHKPLPPFESTENHLLSRIGNVDKIVSGFVNKKKIQQSKSTDDDPFGDEAVPEETYPLSPNWYNGYVRMLNFNAGIFFENQLVKITYKITRDGFNLSYKFTIINNSYKVSKNNLTNFKVLDLKSLTNSVNPSYLMNIHSLPEQLITDKSTLEMSVKIRSVVEIEEPTIISLTFNVGGSFNQLNLKIPINLIKTLSPTGLKMDEFKNRWMQINQLLPNNTGEHIINTNTSIRYNSSNIIRLLQRLGFSIVYENTEGILILGAGIIQCQNSKYGCLVSVKSSQDIGKQFEIIIKCTGGGVSQIIASTIDEIFQSGF</sequence>
<evidence type="ECO:0000313" key="1">
    <source>
        <dbReference type="EMBL" id="CAH6721129.1"/>
    </source>
</evidence>
<protein>
    <submittedName>
        <fullName evidence="1">AP-2 complex subunit alpha</fullName>
    </submittedName>
</protein>
<organism evidence="1 2">
    <name type="scientific">[Candida] jaroonii</name>
    <dbReference type="NCBI Taxonomy" id="467808"/>
    <lineage>
        <taxon>Eukaryota</taxon>
        <taxon>Fungi</taxon>
        <taxon>Dikarya</taxon>
        <taxon>Ascomycota</taxon>
        <taxon>Saccharomycotina</taxon>
        <taxon>Pichiomycetes</taxon>
        <taxon>Debaryomycetaceae</taxon>
        <taxon>Yamadazyma</taxon>
    </lineage>
</organism>
<reference evidence="1" key="1">
    <citation type="submission" date="2022-06" db="EMBL/GenBank/DDBJ databases">
        <authorList>
            <person name="Legras J.-L."/>
            <person name="Devillers H."/>
            <person name="Grondin C."/>
        </authorList>
    </citation>
    <scope>NUCLEOTIDE SEQUENCE</scope>
    <source>
        <strain evidence="1">CLIB 1444</strain>
    </source>
</reference>
<dbReference type="Proteomes" id="UP001152531">
    <property type="component" value="Unassembled WGS sequence"/>
</dbReference>
<keyword evidence="2" id="KW-1185">Reference proteome</keyword>
<comment type="caution">
    <text evidence="1">The sequence shown here is derived from an EMBL/GenBank/DDBJ whole genome shotgun (WGS) entry which is preliminary data.</text>
</comment>